<gene>
    <name evidence="1" type="primary">BnaC05g32110D</name>
    <name evidence="1" type="ORF">GSBRNA2T00043098001</name>
</gene>
<evidence type="ECO:0000313" key="2">
    <source>
        <dbReference type="Proteomes" id="UP000028999"/>
    </source>
</evidence>
<keyword evidence="2" id="KW-1185">Reference proteome</keyword>
<proteinExistence type="predicted"/>
<evidence type="ECO:0000313" key="1">
    <source>
        <dbReference type="EMBL" id="CDY29459.1"/>
    </source>
</evidence>
<dbReference type="PaxDb" id="3708-A0A078GWC0"/>
<dbReference type="AlphaFoldDB" id="A0A078GWC0"/>
<dbReference type="Proteomes" id="UP000028999">
    <property type="component" value="Unassembled WGS sequence"/>
</dbReference>
<sequence>MNSYLPASFVGGRVWPCRLFADPLSSPIASIGMASKTGSEAIPMASLKQRERFTLDDGPRSKIREGGLKAIWKNMGSIPRLDSRGAIFLSLCPLEDLSLPAPFPFGSRSVDSRFFFQIGGEEDVNDSSVLSWGALFVEKGGNIARLPASVLYDEYQQAGTRRRLPFNAPPPRLTKMAPLGMGAGPFPLGNIIGDAPLAASSRWELMKEWLERRTEHWDPSEDLADASLRVGPESAAESRVSAGLPF</sequence>
<reference evidence="1 2" key="1">
    <citation type="journal article" date="2014" name="Science">
        <title>Plant genetics. Early allopolyploid evolution in the post-Neolithic Brassica napus oilseed genome.</title>
        <authorList>
            <person name="Chalhoub B."/>
            <person name="Denoeud F."/>
            <person name="Liu S."/>
            <person name="Parkin I.A."/>
            <person name="Tang H."/>
            <person name="Wang X."/>
            <person name="Chiquet J."/>
            <person name="Belcram H."/>
            <person name="Tong C."/>
            <person name="Samans B."/>
            <person name="Correa M."/>
            <person name="Da Silva C."/>
            <person name="Just J."/>
            <person name="Falentin C."/>
            <person name="Koh C.S."/>
            <person name="Le Clainche I."/>
            <person name="Bernard M."/>
            <person name="Bento P."/>
            <person name="Noel B."/>
            <person name="Labadie K."/>
            <person name="Alberti A."/>
            <person name="Charles M."/>
            <person name="Arnaud D."/>
            <person name="Guo H."/>
            <person name="Daviaud C."/>
            <person name="Alamery S."/>
            <person name="Jabbari K."/>
            <person name="Zhao M."/>
            <person name="Edger P.P."/>
            <person name="Chelaifa H."/>
            <person name="Tack D."/>
            <person name="Lassalle G."/>
            <person name="Mestiri I."/>
            <person name="Schnel N."/>
            <person name="Le Paslier M.C."/>
            <person name="Fan G."/>
            <person name="Renault V."/>
            <person name="Bayer P.E."/>
            <person name="Golicz A.A."/>
            <person name="Manoli S."/>
            <person name="Lee T.H."/>
            <person name="Thi V.H."/>
            <person name="Chalabi S."/>
            <person name="Hu Q."/>
            <person name="Fan C."/>
            <person name="Tollenaere R."/>
            <person name="Lu Y."/>
            <person name="Battail C."/>
            <person name="Shen J."/>
            <person name="Sidebottom C.H."/>
            <person name="Wang X."/>
            <person name="Canaguier A."/>
            <person name="Chauveau A."/>
            <person name="Berard A."/>
            <person name="Deniot G."/>
            <person name="Guan M."/>
            <person name="Liu Z."/>
            <person name="Sun F."/>
            <person name="Lim Y.P."/>
            <person name="Lyons E."/>
            <person name="Town C.D."/>
            <person name="Bancroft I."/>
            <person name="Wang X."/>
            <person name="Meng J."/>
            <person name="Ma J."/>
            <person name="Pires J.C."/>
            <person name="King G.J."/>
            <person name="Brunel D."/>
            <person name="Delourme R."/>
            <person name="Renard M."/>
            <person name="Aury J.M."/>
            <person name="Adams K.L."/>
            <person name="Batley J."/>
            <person name="Snowdon R.J."/>
            <person name="Tost J."/>
            <person name="Edwards D."/>
            <person name="Zhou Y."/>
            <person name="Hua W."/>
            <person name="Sharpe A.G."/>
            <person name="Paterson A.H."/>
            <person name="Guan C."/>
            <person name="Wincker P."/>
        </authorList>
    </citation>
    <scope>NUCLEOTIDE SEQUENCE [LARGE SCALE GENOMIC DNA]</scope>
    <source>
        <strain evidence="2">cv. Darmor-bzh</strain>
    </source>
</reference>
<dbReference type="Gramene" id="CDY29459">
    <property type="protein sequence ID" value="CDY29459"/>
    <property type="gene ID" value="GSBRNA2T00043098001"/>
</dbReference>
<dbReference type="EMBL" id="LK032237">
    <property type="protein sequence ID" value="CDY29459.1"/>
    <property type="molecule type" value="Genomic_DNA"/>
</dbReference>
<protein>
    <submittedName>
        <fullName evidence="1">BnaC05g32110D protein</fullName>
    </submittedName>
</protein>
<name>A0A078GWC0_BRANA</name>
<accession>A0A078GWC0</accession>
<organism evidence="1 2">
    <name type="scientific">Brassica napus</name>
    <name type="common">Rape</name>
    <dbReference type="NCBI Taxonomy" id="3708"/>
    <lineage>
        <taxon>Eukaryota</taxon>
        <taxon>Viridiplantae</taxon>
        <taxon>Streptophyta</taxon>
        <taxon>Embryophyta</taxon>
        <taxon>Tracheophyta</taxon>
        <taxon>Spermatophyta</taxon>
        <taxon>Magnoliopsida</taxon>
        <taxon>eudicotyledons</taxon>
        <taxon>Gunneridae</taxon>
        <taxon>Pentapetalae</taxon>
        <taxon>rosids</taxon>
        <taxon>malvids</taxon>
        <taxon>Brassicales</taxon>
        <taxon>Brassicaceae</taxon>
        <taxon>Brassiceae</taxon>
        <taxon>Brassica</taxon>
    </lineage>
</organism>